<dbReference type="GO" id="GO:0016301">
    <property type="term" value="F:kinase activity"/>
    <property type="evidence" value="ECO:0007669"/>
    <property type="project" value="InterPro"/>
</dbReference>
<dbReference type="Pfam" id="PF13310">
    <property type="entry name" value="Virulence_RhuM"/>
    <property type="match status" value="1"/>
</dbReference>
<name>A0A3N0B390_9ACTN</name>
<dbReference type="PROSITE" id="PS51459">
    <property type="entry name" value="FIDO"/>
    <property type="match status" value="1"/>
</dbReference>
<dbReference type="InterPro" id="IPR003812">
    <property type="entry name" value="Fido"/>
</dbReference>
<dbReference type="InterPro" id="IPR053737">
    <property type="entry name" value="Type_II_TA_Toxin"/>
</dbReference>
<reference evidence="3" key="1">
    <citation type="submission" date="2018-05" db="EMBL/GenBank/DDBJ databases">
        <title>Genome Sequencing of selected type strains of the family Eggerthellaceae.</title>
        <authorList>
            <person name="Danylec N."/>
            <person name="Stoll D.A."/>
            <person name="Doetsch A."/>
            <person name="Huch M."/>
        </authorList>
    </citation>
    <scope>NUCLEOTIDE SEQUENCE [LARGE SCALE GENOMIC DNA]</scope>
    <source>
        <strain evidence="3">DSM 24851</strain>
    </source>
</reference>
<dbReference type="Proteomes" id="UP000269591">
    <property type="component" value="Unassembled WGS sequence"/>
</dbReference>
<dbReference type="InterPro" id="IPR036597">
    <property type="entry name" value="Fido-like_dom_sf"/>
</dbReference>
<dbReference type="InterPro" id="IPR011204">
    <property type="entry name" value="Virulence_RhuM-like"/>
</dbReference>
<sequence length="309" mass="34877">MPSQHEIVLFQSSDQTISLPVDFDGETAWLSQAQMAELFEKDQSVISRHIRNAFSEGEIDRESNMQFMHIASSDKPITLYSLDVVISVGYRVKSQRGVEFRRWATSVLKQYVIKGYAANEKRLAQLGQIVNVMDRLPGRLDAQQVLDVVKCYTRALDLLDDYDHQTLARPRGSKNAYVLTYEECRTFIDSMRFGEESSLFGNEKDDSFKGTLGAIYQGFGGVEIYPSIEEKAANLLYFIVKNHSFSDGNKRIAAALFLYFLDKNGVLFGESGEKRLADSTLVAVTIMIAESKPEEKEAMISLVMNFLVP</sequence>
<dbReference type="PANTHER" id="PTHR35810:SF1">
    <property type="entry name" value="CYTOPLASMIC PROTEIN"/>
    <property type="match status" value="1"/>
</dbReference>
<proteinExistence type="predicted"/>
<dbReference type="OrthoDB" id="9802752at2"/>
<feature type="domain" description="Fido" evidence="1">
    <location>
        <begin position="140"/>
        <end position="305"/>
    </location>
</feature>
<keyword evidence="3" id="KW-1185">Reference proteome</keyword>
<dbReference type="SUPFAM" id="SSF140931">
    <property type="entry name" value="Fic-like"/>
    <property type="match status" value="1"/>
</dbReference>
<evidence type="ECO:0000313" key="2">
    <source>
        <dbReference type="EMBL" id="RNL41380.1"/>
    </source>
</evidence>
<organism evidence="2 3">
    <name type="scientific">Slackia equolifaciens</name>
    <dbReference type="NCBI Taxonomy" id="498718"/>
    <lineage>
        <taxon>Bacteria</taxon>
        <taxon>Bacillati</taxon>
        <taxon>Actinomycetota</taxon>
        <taxon>Coriobacteriia</taxon>
        <taxon>Eggerthellales</taxon>
        <taxon>Eggerthellaceae</taxon>
        <taxon>Slackia</taxon>
    </lineage>
</organism>
<accession>A0A3N0B390</accession>
<dbReference type="AlphaFoldDB" id="A0A3N0B390"/>
<protein>
    <submittedName>
        <fullName evidence="2">Phosphoribosylaminoimidazolesuccinocarboxamide synthase</fullName>
    </submittedName>
</protein>
<dbReference type="EMBL" id="QIBX01000002">
    <property type="protein sequence ID" value="RNL41380.1"/>
    <property type="molecule type" value="Genomic_DNA"/>
</dbReference>
<evidence type="ECO:0000259" key="1">
    <source>
        <dbReference type="PROSITE" id="PS51459"/>
    </source>
</evidence>
<dbReference type="RefSeq" id="WP_123208078.1">
    <property type="nucleotide sequence ID" value="NZ_JBHTHO010000044.1"/>
</dbReference>
<dbReference type="PANTHER" id="PTHR35810">
    <property type="entry name" value="CYTOPLASMIC PROTEIN-RELATED"/>
    <property type="match status" value="1"/>
</dbReference>
<dbReference type="NCBIfam" id="TIGR01550">
    <property type="entry name" value="DOC_P1"/>
    <property type="match status" value="1"/>
</dbReference>
<dbReference type="InterPro" id="IPR006440">
    <property type="entry name" value="Doc"/>
</dbReference>
<comment type="caution">
    <text evidence="2">The sequence shown here is derived from an EMBL/GenBank/DDBJ whole genome shotgun (WGS) entry which is preliminary data.</text>
</comment>
<dbReference type="Pfam" id="PF02661">
    <property type="entry name" value="Fic"/>
    <property type="match status" value="1"/>
</dbReference>
<dbReference type="Gene3D" id="1.20.120.1870">
    <property type="entry name" value="Fic/DOC protein, Fido domain"/>
    <property type="match status" value="1"/>
</dbReference>
<evidence type="ECO:0000313" key="3">
    <source>
        <dbReference type="Proteomes" id="UP000269591"/>
    </source>
</evidence>
<gene>
    <name evidence="2" type="ORF">DMP06_01990</name>
</gene>